<dbReference type="RefSeq" id="WP_267770879.1">
    <property type="nucleotide sequence ID" value="NZ_JAPNKE010000002.1"/>
</dbReference>
<sequence>MHLGGDPIADEGPKLRRGRSRWTPETVEFGVAANLLDPSAPFVRAVLAIIEDDADPEAAITELVAAEKRHGIRILRDDVTGSLASTWVPLRSPRPTLRELRALLARFPAPRDGVIDDDALRAFDRQRQALYREGSDDETPDEPLFAFLSGTSLLLAGTDFAGDHWIEYPDGALGSWTPRAWGQCLRHWARAATKRGELHRAWLARQDHVFFTSYAYKAEPRYDAWCRAVLEVIRRKCERQLDE</sequence>
<name>A0A9X3EQM1_9BACT</name>
<keyword evidence="2" id="KW-1185">Reference proteome</keyword>
<protein>
    <submittedName>
        <fullName evidence="1">Uncharacterized protein</fullName>
    </submittedName>
</protein>
<evidence type="ECO:0000313" key="2">
    <source>
        <dbReference type="Proteomes" id="UP001150924"/>
    </source>
</evidence>
<reference evidence="1" key="1">
    <citation type="submission" date="2022-11" db="EMBL/GenBank/DDBJ databases">
        <title>Minimal conservation of predation-associated metabolite biosynthetic gene clusters underscores biosynthetic potential of Myxococcota including descriptions for ten novel species: Archangium lansinium sp. nov., Myxococcus landrumus sp. nov., Nannocystis bai.</title>
        <authorList>
            <person name="Ahearne A."/>
            <person name="Stevens C."/>
            <person name="Phillips K."/>
        </authorList>
    </citation>
    <scope>NUCLEOTIDE SEQUENCE</scope>
    <source>
        <strain evidence="1">Na p29</strain>
    </source>
</reference>
<dbReference type="EMBL" id="JAPNKE010000002">
    <property type="protein sequence ID" value="MCY1008240.1"/>
    <property type="molecule type" value="Genomic_DNA"/>
</dbReference>
<accession>A0A9X3EQM1</accession>
<organism evidence="1 2">
    <name type="scientific">Nannocystis pusilla</name>
    <dbReference type="NCBI Taxonomy" id="889268"/>
    <lineage>
        <taxon>Bacteria</taxon>
        <taxon>Pseudomonadati</taxon>
        <taxon>Myxococcota</taxon>
        <taxon>Polyangia</taxon>
        <taxon>Nannocystales</taxon>
        <taxon>Nannocystaceae</taxon>
        <taxon>Nannocystis</taxon>
    </lineage>
</organism>
<comment type="caution">
    <text evidence="1">The sequence shown here is derived from an EMBL/GenBank/DDBJ whole genome shotgun (WGS) entry which is preliminary data.</text>
</comment>
<proteinExistence type="predicted"/>
<dbReference type="AlphaFoldDB" id="A0A9X3EQM1"/>
<evidence type="ECO:0000313" key="1">
    <source>
        <dbReference type="EMBL" id="MCY1008240.1"/>
    </source>
</evidence>
<dbReference type="Proteomes" id="UP001150924">
    <property type="component" value="Unassembled WGS sequence"/>
</dbReference>
<gene>
    <name evidence="1" type="ORF">OV079_22295</name>
</gene>